<evidence type="ECO:0000256" key="3">
    <source>
        <dbReference type="ARBA" id="ARBA00022692"/>
    </source>
</evidence>
<feature type="transmembrane region" description="Helical" evidence="7">
    <location>
        <begin position="204"/>
        <end position="221"/>
    </location>
</feature>
<reference evidence="8 9" key="1">
    <citation type="submission" date="2019-06" db="EMBL/GenBank/DDBJ databases">
        <title>Sequencing the genomes of 1000 actinobacteria strains.</title>
        <authorList>
            <person name="Klenk H.-P."/>
        </authorList>
    </citation>
    <scope>NUCLEOTIDE SEQUENCE [LARGE SCALE GENOMIC DNA]</scope>
    <source>
        <strain evidence="8 9">DSM 19560</strain>
    </source>
</reference>
<feature type="region of interest" description="Disordered" evidence="6">
    <location>
        <begin position="300"/>
        <end position="351"/>
    </location>
</feature>
<dbReference type="Proteomes" id="UP000318297">
    <property type="component" value="Unassembled WGS sequence"/>
</dbReference>
<feature type="transmembrane region" description="Helical" evidence="7">
    <location>
        <begin position="143"/>
        <end position="164"/>
    </location>
</feature>
<dbReference type="PANTHER" id="PTHR30213">
    <property type="entry name" value="INNER MEMBRANE PROTEIN YHJD"/>
    <property type="match status" value="1"/>
</dbReference>
<dbReference type="RefSeq" id="WP_246104442.1">
    <property type="nucleotide sequence ID" value="NZ_VIVQ01000001.1"/>
</dbReference>
<dbReference type="AlphaFoldDB" id="A0A561E8X8"/>
<dbReference type="Pfam" id="PF03631">
    <property type="entry name" value="Virul_fac_BrkB"/>
    <property type="match status" value="1"/>
</dbReference>
<evidence type="ECO:0000256" key="1">
    <source>
        <dbReference type="ARBA" id="ARBA00004651"/>
    </source>
</evidence>
<feature type="transmembrane region" description="Helical" evidence="7">
    <location>
        <begin position="176"/>
        <end position="197"/>
    </location>
</feature>
<dbReference type="PANTHER" id="PTHR30213:SF1">
    <property type="entry name" value="INNER MEMBRANE PROTEIN YHJD"/>
    <property type="match status" value="1"/>
</dbReference>
<keyword evidence="5 7" id="KW-0472">Membrane</keyword>
<protein>
    <submittedName>
        <fullName evidence="8">YihY family inner membrane protein</fullName>
    </submittedName>
</protein>
<comment type="subcellular location">
    <subcellularLocation>
        <location evidence="1">Cell membrane</location>
        <topology evidence="1">Multi-pass membrane protein</topology>
    </subcellularLocation>
</comment>
<feature type="transmembrane region" description="Helical" evidence="7">
    <location>
        <begin position="98"/>
        <end position="122"/>
    </location>
</feature>
<evidence type="ECO:0000256" key="4">
    <source>
        <dbReference type="ARBA" id="ARBA00022989"/>
    </source>
</evidence>
<gene>
    <name evidence="8" type="ORF">BKA23_0871</name>
</gene>
<dbReference type="GO" id="GO:0005886">
    <property type="term" value="C:plasma membrane"/>
    <property type="evidence" value="ECO:0007669"/>
    <property type="project" value="UniProtKB-SubCell"/>
</dbReference>
<keyword evidence="4 7" id="KW-1133">Transmembrane helix</keyword>
<evidence type="ECO:0000256" key="6">
    <source>
        <dbReference type="SAM" id="MobiDB-lite"/>
    </source>
</evidence>
<evidence type="ECO:0000313" key="8">
    <source>
        <dbReference type="EMBL" id="TWE12075.1"/>
    </source>
</evidence>
<organism evidence="8 9">
    <name type="scientific">Rudaeicoccus suwonensis</name>
    <dbReference type="NCBI Taxonomy" id="657409"/>
    <lineage>
        <taxon>Bacteria</taxon>
        <taxon>Bacillati</taxon>
        <taxon>Actinomycetota</taxon>
        <taxon>Actinomycetes</taxon>
        <taxon>Micrococcales</taxon>
        <taxon>Dermacoccaceae</taxon>
        <taxon>Rudaeicoccus</taxon>
    </lineage>
</organism>
<keyword evidence="3 7" id="KW-0812">Transmembrane</keyword>
<dbReference type="EMBL" id="VIVQ01000001">
    <property type="protein sequence ID" value="TWE12075.1"/>
    <property type="molecule type" value="Genomic_DNA"/>
</dbReference>
<evidence type="ECO:0000256" key="7">
    <source>
        <dbReference type="SAM" id="Phobius"/>
    </source>
</evidence>
<evidence type="ECO:0000256" key="5">
    <source>
        <dbReference type="ARBA" id="ARBA00023136"/>
    </source>
</evidence>
<proteinExistence type="predicted"/>
<dbReference type="InterPro" id="IPR017039">
    <property type="entry name" value="Virul_fac_BrkB"/>
</dbReference>
<comment type="caution">
    <text evidence="8">The sequence shown here is derived from an EMBL/GenBank/DDBJ whole genome shotgun (WGS) entry which is preliminary data.</text>
</comment>
<feature type="transmembrane region" description="Helical" evidence="7">
    <location>
        <begin position="241"/>
        <end position="264"/>
    </location>
</feature>
<keyword evidence="9" id="KW-1185">Reference proteome</keyword>
<evidence type="ECO:0000256" key="2">
    <source>
        <dbReference type="ARBA" id="ARBA00022475"/>
    </source>
</evidence>
<feature type="transmembrane region" description="Helical" evidence="7">
    <location>
        <begin position="39"/>
        <end position="62"/>
    </location>
</feature>
<keyword evidence="2" id="KW-1003">Cell membrane</keyword>
<evidence type="ECO:0000313" key="9">
    <source>
        <dbReference type="Proteomes" id="UP000318297"/>
    </source>
</evidence>
<name>A0A561E8X8_9MICO</name>
<accession>A0A561E8X8</accession>
<sequence>MPKNNLIDRIQRRFPPLGFPIAVIYKFFDDMGSYLSALIAYYTFVSLFPMLLLATTVLSLVLDGHPHLQQRLIDSALGEFPVVGHQLSVPHGLSGGGVGVVLSVLAMLYGALGAAQAFQYAANTVWQVPRNERPNPLKARGRSFLLLGTVGLGLLATTALNSLLGTYFHFGALSGWLIELGAVLINVVVFGLAFRLGTTSPEPWHSVLPGAVIAAVLWQVLQRASVTYVRHVIAHASDMNGVFATVLGLLAFLYLAALVIVLSMEIDAVRVKKLYPRALLTPFTDDVNLTGGDKRAYAGQAEATRTKGFEEIEVTFRPPPPEPEKKSVPDPEDLADPVDVAGPKGVPDPEG</sequence>